<dbReference type="AlphaFoldDB" id="A0A1Y2I602"/>
<keyword evidence="4" id="KW-1185">Reference proteome</keyword>
<feature type="chain" id="PRO_5013073381" description="SCP domain-containing protein" evidence="1">
    <location>
        <begin position="21"/>
        <end position="197"/>
    </location>
</feature>
<dbReference type="OrthoDB" id="5583366at2759"/>
<dbReference type="PANTHER" id="PTHR31157:SF1">
    <property type="entry name" value="SCP DOMAIN-CONTAINING PROTEIN"/>
    <property type="match status" value="1"/>
</dbReference>
<reference evidence="3 4" key="1">
    <citation type="submission" date="2016-07" db="EMBL/GenBank/DDBJ databases">
        <title>Pervasive Adenine N6-methylation of Active Genes in Fungi.</title>
        <authorList>
            <consortium name="DOE Joint Genome Institute"/>
            <person name="Mondo S.J."/>
            <person name="Dannebaum R.O."/>
            <person name="Kuo R.C."/>
            <person name="Labutti K."/>
            <person name="Haridas S."/>
            <person name="Kuo A."/>
            <person name="Salamov A."/>
            <person name="Ahrendt S.R."/>
            <person name="Lipzen A."/>
            <person name="Sullivan W."/>
            <person name="Andreopoulos W.B."/>
            <person name="Clum A."/>
            <person name="Lindquist E."/>
            <person name="Daum C."/>
            <person name="Ramamoorthy G.K."/>
            <person name="Gryganskyi A."/>
            <person name="Culley D."/>
            <person name="Magnuson J.K."/>
            <person name="James T.Y."/>
            <person name="O'Malley M.A."/>
            <person name="Stajich J.E."/>
            <person name="Spatafora J.W."/>
            <person name="Visel A."/>
            <person name="Grigoriev I.V."/>
        </authorList>
    </citation>
    <scope>NUCLEOTIDE SEQUENCE [LARGE SCALE GENOMIC DNA]</scope>
    <source>
        <strain evidence="3 4">PL171</strain>
    </source>
</reference>
<dbReference type="SUPFAM" id="SSF55797">
    <property type="entry name" value="PR-1-like"/>
    <property type="match status" value="1"/>
</dbReference>
<organism evidence="3 4">
    <name type="scientific">Catenaria anguillulae PL171</name>
    <dbReference type="NCBI Taxonomy" id="765915"/>
    <lineage>
        <taxon>Eukaryota</taxon>
        <taxon>Fungi</taxon>
        <taxon>Fungi incertae sedis</taxon>
        <taxon>Blastocladiomycota</taxon>
        <taxon>Blastocladiomycetes</taxon>
        <taxon>Blastocladiales</taxon>
        <taxon>Catenariaceae</taxon>
        <taxon>Catenaria</taxon>
    </lineage>
</organism>
<name>A0A1Y2I602_9FUNG</name>
<evidence type="ECO:0000313" key="3">
    <source>
        <dbReference type="EMBL" id="ORZ41724.1"/>
    </source>
</evidence>
<dbReference type="Gene3D" id="3.40.33.10">
    <property type="entry name" value="CAP"/>
    <property type="match status" value="1"/>
</dbReference>
<evidence type="ECO:0000259" key="2">
    <source>
        <dbReference type="Pfam" id="PF00188"/>
    </source>
</evidence>
<keyword evidence="1" id="KW-0732">Signal</keyword>
<dbReference type="Pfam" id="PF00188">
    <property type="entry name" value="CAP"/>
    <property type="match status" value="1"/>
</dbReference>
<dbReference type="Proteomes" id="UP000193411">
    <property type="component" value="Unassembled WGS sequence"/>
</dbReference>
<feature type="signal peptide" evidence="1">
    <location>
        <begin position="1"/>
        <end position="20"/>
    </location>
</feature>
<gene>
    <name evidence="3" type="ORF">BCR44DRAFT_52268</name>
</gene>
<dbReference type="CDD" id="cd05379">
    <property type="entry name" value="CAP_bacterial"/>
    <property type="match status" value="1"/>
</dbReference>
<comment type="caution">
    <text evidence="3">The sequence shown here is derived from an EMBL/GenBank/DDBJ whole genome shotgun (WGS) entry which is preliminary data.</text>
</comment>
<evidence type="ECO:0000256" key="1">
    <source>
        <dbReference type="SAM" id="SignalP"/>
    </source>
</evidence>
<dbReference type="InterPro" id="IPR035940">
    <property type="entry name" value="CAP_sf"/>
</dbReference>
<dbReference type="InterPro" id="IPR014044">
    <property type="entry name" value="CAP_dom"/>
</dbReference>
<accession>A0A1Y2I602</accession>
<proteinExistence type="predicted"/>
<protein>
    <recommendedName>
        <fullName evidence="2">SCP domain-containing protein</fullName>
    </recommendedName>
</protein>
<evidence type="ECO:0000313" key="4">
    <source>
        <dbReference type="Proteomes" id="UP000193411"/>
    </source>
</evidence>
<feature type="domain" description="SCP" evidence="2">
    <location>
        <begin position="51"/>
        <end position="185"/>
    </location>
</feature>
<sequence length="197" mass="21604">MKFTAATVVAALAVAGTVQANTVSKPTGPQTPVEAPKYEGGYVPPSTEYALEQLNKIRAANGLKPVCINKSLQASAQAHADWMARTGQHKHAPDTFQRMERYGYPGNTLRAENIAVNQNGVSDYNCFGYGPRVADVNTSAAYTTNCAWYTSQGHKDNMLTRDFNQVGIAYAKGTWAGRESYFWVQVRKLSSFHSLLF</sequence>
<dbReference type="EMBL" id="MCFL01000001">
    <property type="protein sequence ID" value="ORZ41724.1"/>
    <property type="molecule type" value="Genomic_DNA"/>
</dbReference>
<dbReference type="PANTHER" id="PTHR31157">
    <property type="entry name" value="SCP DOMAIN-CONTAINING PROTEIN"/>
    <property type="match status" value="1"/>
</dbReference>